<dbReference type="Proteomes" id="UP001296967">
    <property type="component" value="Unassembled WGS sequence"/>
</dbReference>
<accession>A0AAJ0UI54</accession>
<dbReference type="Gene3D" id="3.40.1410.10">
    <property type="entry name" value="Chorismate lyase-like"/>
    <property type="match status" value="1"/>
</dbReference>
<dbReference type="Pfam" id="PF01947">
    <property type="entry name" value="Rv2949c-like"/>
    <property type="match status" value="1"/>
</dbReference>
<dbReference type="SUPFAM" id="SSF64288">
    <property type="entry name" value="Chorismate lyase-like"/>
    <property type="match status" value="1"/>
</dbReference>
<proteinExistence type="predicted"/>
<comment type="caution">
    <text evidence="1">The sequence shown here is derived from an EMBL/GenBank/DDBJ whole genome shotgun (WGS) entry which is preliminary data.</text>
</comment>
<keyword evidence="2" id="KW-1185">Reference proteome</keyword>
<evidence type="ECO:0000313" key="2">
    <source>
        <dbReference type="Proteomes" id="UP001296967"/>
    </source>
</evidence>
<evidence type="ECO:0000313" key="1">
    <source>
        <dbReference type="EMBL" id="MBK5931946.1"/>
    </source>
</evidence>
<dbReference type="RefSeq" id="WP_201246784.1">
    <property type="nucleotide sequence ID" value="NZ_NHSF01000072.1"/>
</dbReference>
<dbReference type="InterPro" id="IPR028978">
    <property type="entry name" value="Chorismate_lyase_/UTRA_dom_sf"/>
</dbReference>
<gene>
    <name evidence="1" type="ORF">CCR82_15760</name>
</gene>
<dbReference type="EMBL" id="NHSF01000072">
    <property type="protein sequence ID" value="MBK5931946.1"/>
    <property type="molecule type" value="Genomic_DNA"/>
</dbReference>
<protein>
    <submittedName>
        <fullName evidence="1">4-hydroxybenzoate synthetase</fullName>
    </submittedName>
</protein>
<sequence>MVDRYYRRPLPNSGPNPFRCQGFVRNGTIATQGGAPLPIESLPPFLRALLVTDGTVTKALEAYFWEPVVVDTLRQEFIEAAAEIPWIEVDPGDQVMVREALLRGGDSHKHYARAFSVIRSRLIPASFRERLINREIGIGVLIRDSGLESFREVMEVGVEPESASGEQALFRTYRIIIDGQPVILISEIFPLAPYLSV</sequence>
<organism evidence="1 2">
    <name type="scientific">Halochromatium salexigens</name>
    <name type="common">Chromatium salexigens</name>
    <dbReference type="NCBI Taxonomy" id="49447"/>
    <lineage>
        <taxon>Bacteria</taxon>
        <taxon>Pseudomonadati</taxon>
        <taxon>Pseudomonadota</taxon>
        <taxon>Gammaproteobacteria</taxon>
        <taxon>Chromatiales</taxon>
        <taxon>Chromatiaceae</taxon>
        <taxon>Halochromatium</taxon>
    </lineage>
</organism>
<dbReference type="AlphaFoldDB" id="A0AAJ0UI54"/>
<reference evidence="1" key="1">
    <citation type="submission" date="2017-05" db="EMBL/GenBank/DDBJ databases">
        <authorList>
            <person name="Imhoff J.F."/>
            <person name="Rahn T."/>
            <person name="Kuenzel S."/>
            <person name="Neulinger S.C."/>
        </authorList>
    </citation>
    <scope>NUCLEOTIDE SEQUENCE</scope>
    <source>
        <strain evidence="1">DSM 4395</strain>
    </source>
</reference>
<dbReference type="InterPro" id="IPR002800">
    <property type="entry name" value="Rv2949c-like"/>
</dbReference>
<reference evidence="1" key="2">
    <citation type="journal article" date="2020" name="Microorganisms">
        <title>Osmotic Adaptation and Compatible Solute Biosynthesis of Phototrophic Bacteria as Revealed from Genome Analyses.</title>
        <authorList>
            <person name="Imhoff J.F."/>
            <person name="Rahn T."/>
            <person name="Kunzel S."/>
            <person name="Keller A."/>
            <person name="Neulinger S.C."/>
        </authorList>
    </citation>
    <scope>NUCLEOTIDE SEQUENCE</scope>
    <source>
        <strain evidence="1">DSM 4395</strain>
    </source>
</reference>
<name>A0AAJ0UI54_HALSE</name>